<sequence length="124" mass="13769">MPAHDFAHLRTARSMDSHHEFFIKQQANQLLRRGSSGINTSFSDLKLTEQRRNYLNLKISPAKPEASGCLAFSSIPIQQLLLPSIDQDGNIREGQGLGALKRSNSQIGLCVDLDGNFQRFLGSE</sequence>
<protein>
    <submittedName>
        <fullName evidence="1">Uncharacterized protein</fullName>
    </submittedName>
</protein>
<name>A0A7S0H9F5_9CRYP</name>
<dbReference type="EMBL" id="HBEO01002815">
    <property type="protein sequence ID" value="CAD8468589.1"/>
    <property type="molecule type" value="Transcribed_RNA"/>
</dbReference>
<dbReference type="AlphaFoldDB" id="A0A7S0H9F5"/>
<accession>A0A7S0H9F5</accession>
<evidence type="ECO:0000313" key="1">
    <source>
        <dbReference type="EMBL" id="CAD8468589.1"/>
    </source>
</evidence>
<gene>
    <name evidence="1" type="ORF">HPHI1048_LOCUS1996</name>
</gene>
<proteinExistence type="predicted"/>
<reference evidence="1" key="1">
    <citation type="submission" date="2021-01" db="EMBL/GenBank/DDBJ databases">
        <authorList>
            <person name="Corre E."/>
            <person name="Pelletier E."/>
            <person name="Niang G."/>
            <person name="Scheremetjew M."/>
            <person name="Finn R."/>
            <person name="Kale V."/>
            <person name="Holt S."/>
            <person name="Cochrane G."/>
            <person name="Meng A."/>
            <person name="Brown T."/>
            <person name="Cohen L."/>
        </authorList>
    </citation>
    <scope>NUCLEOTIDE SEQUENCE</scope>
    <source>
        <strain evidence="1">CCMP325</strain>
    </source>
</reference>
<organism evidence="1">
    <name type="scientific">Hanusia phi</name>
    <dbReference type="NCBI Taxonomy" id="3032"/>
    <lineage>
        <taxon>Eukaryota</taxon>
        <taxon>Cryptophyceae</taxon>
        <taxon>Pyrenomonadales</taxon>
        <taxon>Geminigeraceae</taxon>
        <taxon>Hanusia</taxon>
    </lineage>
</organism>